<organism evidence="1 2">
    <name type="scientific">Phaseolus coccineus</name>
    <name type="common">Scarlet runner bean</name>
    <name type="synonym">Phaseolus multiflorus</name>
    <dbReference type="NCBI Taxonomy" id="3886"/>
    <lineage>
        <taxon>Eukaryota</taxon>
        <taxon>Viridiplantae</taxon>
        <taxon>Streptophyta</taxon>
        <taxon>Embryophyta</taxon>
        <taxon>Tracheophyta</taxon>
        <taxon>Spermatophyta</taxon>
        <taxon>Magnoliopsida</taxon>
        <taxon>eudicotyledons</taxon>
        <taxon>Gunneridae</taxon>
        <taxon>Pentapetalae</taxon>
        <taxon>rosids</taxon>
        <taxon>fabids</taxon>
        <taxon>Fabales</taxon>
        <taxon>Fabaceae</taxon>
        <taxon>Papilionoideae</taxon>
        <taxon>50 kb inversion clade</taxon>
        <taxon>NPAAA clade</taxon>
        <taxon>indigoferoid/millettioid clade</taxon>
        <taxon>Phaseoleae</taxon>
        <taxon>Phaseolus</taxon>
    </lineage>
</organism>
<accession>A0AAN9QZI6</accession>
<reference evidence="1 2" key="1">
    <citation type="submission" date="2024-01" db="EMBL/GenBank/DDBJ databases">
        <title>The genomes of 5 underutilized Papilionoideae crops provide insights into root nodulation and disease resistanc.</title>
        <authorList>
            <person name="Jiang F."/>
        </authorList>
    </citation>
    <scope>NUCLEOTIDE SEQUENCE [LARGE SCALE GENOMIC DNA]</scope>
    <source>
        <strain evidence="1">JINMINGXINNONG_FW02</strain>
        <tissue evidence="1">Leaves</tissue>
    </source>
</reference>
<keyword evidence="2" id="KW-1185">Reference proteome</keyword>
<gene>
    <name evidence="1" type="ORF">VNO80_18512</name>
</gene>
<dbReference type="Proteomes" id="UP001374584">
    <property type="component" value="Unassembled WGS sequence"/>
</dbReference>
<name>A0AAN9QZI6_PHACN</name>
<protein>
    <submittedName>
        <fullName evidence="1">Uncharacterized protein</fullName>
    </submittedName>
</protein>
<evidence type="ECO:0000313" key="2">
    <source>
        <dbReference type="Proteomes" id="UP001374584"/>
    </source>
</evidence>
<sequence length="106" mass="11758">MEVTKELKQGACTIFNAAADVLVLVLGLKRSSLHGRWIIIKAGKRGVKAQDNQVMRNHVFPTPTNVEKIASTNGNWNCPGYMLQFVLMAADIYGQCKRKRPSGNEL</sequence>
<dbReference type="AlphaFoldDB" id="A0AAN9QZI6"/>
<dbReference type="EMBL" id="JAYMYR010000007">
    <property type="protein sequence ID" value="KAK7353076.1"/>
    <property type="molecule type" value="Genomic_DNA"/>
</dbReference>
<evidence type="ECO:0000313" key="1">
    <source>
        <dbReference type="EMBL" id="KAK7353076.1"/>
    </source>
</evidence>
<proteinExistence type="predicted"/>
<comment type="caution">
    <text evidence="1">The sequence shown here is derived from an EMBL/GenBank/DDBJ whole genome shotgun (WGS) entry which is preliminary data.</text>
</comment>